<dbReference type="EMBL" id="JACOOT010000029">
    <property type="protein sequence ID" value="MBC5651879.1"/>
    <property type="molecule type" value="Genomic_DNA"/>
</dbReference>
<feature type="compositionally biased region" description="Low complexity" evidence="1">
    <location>
        <begin position="252"/>
        <end position="266"/>
    </location>
</feature>
<reference evidence="2 3" key="1">
    <citation type="submission" date="2020-08" db="EMBL/GenBank/DDBJ databases">
        <title>Genome public.</title>
        <authorList>
            <person name="Liu C."/>
            <person name="Sun Q."/>
        </authorList>
    </citation>
    <scope>NUCLEOTIDE SEQUENCE [LARGE SCALE GENOMIC DNA]</scope>
    <source>
        <strain evidence="2 3">BX17</strain>
    </source>
</reference>
<feature type="compositionally biased region" description="Polar residues" evidence="1">
    <location>
        <begin position="220"/>
        <end position="244"/>
    </location>
</feature>
<organism evidence="2 3">
    <name type="scientific">Blautia segnis</name>
    <dbReference type="NCBI Taxonomy" id="2763030"/>
    <lineage>
        <taxon>Bacteria</taxon>
        <taxon>Bacillati</taxon>
        <taxon>Bacillota</taxon>
        <taxon>Clostridia</taxon>
        <taxon>Lachnospirales</taxon>
        <taxon>Lachnospiraceae</taxon>
        <taxon>Blautia</taxon>
    </lineage>
</organism>
<evidence type="ECO:0000256" key="1">
    <source>
        <dbReference type="SAM" id="MobiDB-lite"/>
    </source>
</evidence>
<name>A0A8I0AAY3_9FIRM</name>
<dbReference type="AlphaFoldDB" id="A0A8I0AAY3"/>
<keyword evidence="3" id="KW-1185">Reference proteome</keyword>
<evidence type="ECO:0000313" key="3">
    <source>
        <dbReference type="Proteomes" id="UP000652847"/>
    </source>
</evidence>
<sequence>MKKKLIGAAGMYFAVMLIFTILSRAADSVNVIQIQVKNPQNQMVTHEVTGTGKVEGSQEMAVFVQENLQVEQVLVHAGETVKKGDALMKLSGESISSAAKELENKIKTLEGQVKDLESQKSVDNQKQASEQSWAENSYALAAQSGNVSVDNARAEVNVARQRLEEFYQEREAAAQEKNEMAGFTSGDTGEAEDGARESEASVNSFESGGETETAREEAQQDNTDYSIAAQSGNETLDGSSQLSDNGELEENSGTSSSSDAASTQDDSATEKALQDDLRGKQEALNEAIAGRNQTLASAGKNISDANAPQASDSTLENTKRELENTKEDLEKVTLLQDTGGIITSPSDSVLKSLSVQTGDITGQGAAAVLYLLDDDFRMTGSISKENLKYIDTGMDVQITDNNNNDISGASVESITEDEEDSDIRKLSILLPKDSLSIGQTAQFFISKDAGPYDCCVPLTALYEENGQNYVYVTDTENTVLGTVMVARQVFVTVKDKNQTTAALESGSISSGQQVIVSANRELKDGSRVRLVEN</sequence>
<dbReference type="Proteomes" id="UP000652847">
    <property type="component" value="Unassembled WGS sequence"/>
</dbReference>
<feature type="region of interest" description="Disordered" evidence="1">
    <location>
        <begin position="171"/>
        <end position="276"/>
    </location>
</feature>
<gene>
    <name evidence="2" type="ORF">H8S54_12365</name>
</gene>
<dbReference type="Gene3D" id="2.40.420.20">
    <property type="match status" value="1"/>
</dbReference>
<dbReference type="GO" id="GO:1990281">
    <property type="term" value="C:efflux pump complex"/>
    <property type="evidence" value="ECO:0007669"/>
    <property type="project" value="TreeGrafter"/>
</dbReference>
<dbReference type="PANTHER" id="PTHR30469">
    <property type="entry name" value="MULTIDRUG RESISTANCE PROTEIN MDTA"/>
    <property type="match status" value="1"/>
</dbReference>
<proteinExistence type="predicted"/>
<dbReference type="PANTHER" id="PTHR30469:SF15">
    <property type="entry name" value="HLYD FAMILY OF SECRETION PROTEINS"/>
    <property type="match status" value="1"/>
</dbReference>
<dbReference type="RefSeq" id="WP_186901590.1">
    <property type="nucleotide sequence ID" value="NZ_JACOOT010000029.1"/>
</dbReference>
<comment type="caution">
    <text evidence="2">The sequence shown here is derived from an EMBL/GenBank/DDBJ whole genome shotgun (WGS) entry which is preliminary data.</text>
</comment>
<protein>
    <submittedName>
        <fullName evidence="2">HlyD family efflux transporter periplasmic adaptor subunit</fullName>
    </submittedName>
</protein>
<dbReference type="GO" id="GO:0015562">
    <property type="term" value="F:efflux transmembrane transporter activity"/>
    <property type="evidence" value="ECO:0007669"/>
    <property type="project" value="TreeGrafter"/>
</dbReference>
<accession>A0A8I0AAY3</accession>
<evidence type="ECO:0000313" key="2">
    <source>
        <dbReference type="EMBL" id="MBC5651879.1"/>
    </source>
</evidence>